<dbReference type="PANTHER" id="PTHR21180:SF32">
    <property type="entry name" value="ENDONUCLEASE_EXONUCLEASE_PHOSPHATASE FAMILY DOMAIN-CONTAINING PROTEIN 1"/>
    <property type="match status" value="1"/>
</dbReference>
<dbReference type="GO" id="GO:0006281">
    <property type="term" value="P:DNA repair"/>
    <property type="evidence" value="ECO:0007669"/>
    <property type="project" value="InterPro"/>
</dbReference>
<dbReference type="PANTHER" id="PTHR21180">
    <property type="entry name" value="ENDONUCLEASE/EXONUCLEASE/PHOSPHATASE FAMILY DOMAIN-CONTAINING PROTEIN 1"/>
    <property type="match status" value="1"/>
</dbReference>
<dbReference type="AlphaFoldDB" id="A0A4Q7VUZ2"/>
<dbReference type="SUPFAM" id="SSF47781">
    <property type="entry name" value="RuvA domain 2-like"/>
    <property type="match status" value="1"/>
</dbReference>
<evidence type="ECO:0000313" key="4">
    <source>
        <dbReference type="Proteomes" id="UP000293398"/>
    </source>
</evidence>
<accession>A0A4Q7VUZ2</accession>
<feature type="domain" description="Helix-hairpin-helix DNA-binding motif class 1" evidence="2">
    <location>
        <begin position="133"/>
        <end position="152"/>
    </location>
</feature>
<dbReference type="Pfam" id="PF12836">
    <property type="entry name" value="HHH_3"/>
    <property type="match status" value="1"/>
</dbReference>
<sequence length="278" mass="30704">MAGHGRHLRLIRCTRLIRFIRFIELTRAHQVRPGFFMISQGSHICLALFMLSPHPNALDCSRRLVLVDTSICLFGTQKRRYGTLHDINLTVLRFVLRMPFVRCCCSRSWLFGCFLVFGFSSVNALDLNQATRTQLRAIKGVGDKLADRILAARAHGRFVSMEDVAARVAGVGPKKLKKLREQGVRAGSLAGRSVHQAASARSPGNTPARSDPDQSKPVRRNAVASNETANDLKHAGDGLVRRPIPAMPMLIRPRPRADSASSDLGKEPVSTAAQRKTH</sequence>
<dbReference type="EMBL" id="SHKO01000001">
    <property type="protein sequence ID" value="RZU00109.1"/>
    <property type="molecule type" value="Genomic_DNA"/>
</dbReference>
<reference evidence="3 4" key="1">
    <citation type="submission" date="2019-02" db="EMBL/GenBank/DDBJ databases">
        <title>Genomic Encyclopedia of Type Strains, Phase IV (KMG-IV): sequencing the most valuable type-strain genomes for metagenomic binning, comparative biology and taxonomic classification.</title>
        <authorList>
            <person name="Goeker M."/>
        </authorList>
    </citation>
    <scope>NUCLEOTIDE SEQUENCE [LARGE SCALE GENOMIC DNA]</scope>
    <source>
        <strain evidence="3 4">DSM 23814</strain>
    </source>
</reference>
<organism evidence="3 4">
    <name type="scientific">Advenella incenata</name>
    <dbReference type="NCBI Taxonomy" id="267800"/>
    <lineage>
        <taxon>Bacteria</taxon>
        <taxon>Pseudomonadati</taxon>
        <taxon>Pseudomonadota</taxon>
        <taxon>Betaproteobacteria</taxon>
        <taxon>Burkholderiales</taxon>
        <taxon>Alcaligenaceae</taxon>
    </lineage>
</organism>
<dbReference type="SMART" id="SM00278">
    <property type="entry name" value="HhH1"/>
    <property type="match status" value="2"/>
</dbReference>
<feature type="region of interest" description="Disordered" evidence="1">
    <location>
        <begin position="187"/>
        <end position="278"/>
    </location>
</feature>
<dbReference type="InterPro" id="IPR010994">
    <property type="entry name" value="RuvA_2-like"/>
</dbReference>
<proteinExistence type="predicted"/>
<evidence type="ECO:0000259" key="2">
    <source>
        <dbReference type="SMART" id="SM00278"/>
    </source>
</evidence>
<evidence type="ECO:0000256" key="1">
    <source>
        <dbReference type="SAM" id="MobiDB-lite"/>
    </source>
</evidence>
<keyword evidence="4" id="KW-1185">Reference proteome</keyword>
<feature type="compositionally biased region" description="Basic and acidic residues" evidence="1">
    <location>
        <begin position="230"/>
        <end position="240"/>
    </location>
</feature>
<gene>
    <name evidence="3" type="ORF">EV681_1916</name>
</gene>
<evidence type="ECO:0000313" key="3">
    <source>
        <dbReference type="EMBL" id="RZU00109.1"/>
    </source>
</evidence>
<feature type="domain" description="Helix-hairpin-helix DNA-binding motif class 1" evidence="2">
    <location>
        <begin position="163"/>
        <end position="182"/>
    </location>
</feature>
<protein>
    <submittedName>
        <fullName evidence="3">Helix-hairpin-helix protein</fullName>
    </submittedName>
</protein>
<dbReference type="Proteomes" id="UP000293398">
    <property type="component" value="Unassembled WGS sequence"/>
</dbReference>
<dbReference type="InterPro" id="IPR003583">
    <property type="entry name" value="Hlx-hairpin-Hlx_DNA-bd_motif"/>
</dbReference>
<dbReference type="InterPro" id="IPR051675">
    <property type="entry name" value="Endo/Exo/Phosphatase_dom_1"/>
</dbReference>
<name>A0A4Q7VUZ2_9BURK</name>
<comment type="caution">
    <text evidence="3">The sequence shown here is derived from an EMBL/GenBank/DDBJ whole genome shotgun (WGS) entry which is preliminary data.</text>
</comment>
<dbReference type="Gene3D" id="1.10.150.320">
    <property type="entry name" value="Photosystem II 12 kDa extrinsic protein"/>
    <property type="match status" value="1"/>
</dbReference>
<dbReference type="GO" id="GO:0003677">
    <property type="term" value="F:DNA binding"/>
    <property type="evidence" value="ECO:0007669"/>
    <property type="project" value="InterPro"/>
</dbReference>